<organism evidence="3 5">
    <name type="scientific">Jannaschia seohaensis</name>
    <dbReference type="NCBI Taxonomy" id="475081"/>
    <lineage>
        <taxon>Bacteria</taxon>
        <taxon>Pseudomonadati</taxon>
        <taxon>Pseudomonadota</taxon>
        <taxon>Alphaproteobacteria</taxon>
        <taxon>Rhodobacterales</taxon>
        <taxon>Roseobacteraceae</taxon>
        <taxon>Jannaschia</taxon>
    </lineage>
</organism>
<sequence length="228" mass="24117">MGERHSYDAGGTEMLGYRARPETPNGAGILVIPAFFGLRDFEMAECDRYAAMGYEALGVDYYGGGWVASDMEEAGAAMGKLNSDRETLLVRTRAALAALGTARTGAVGFCFGGKAVIDMARAGDLQAGVSMHGIYDRPPWETVTMPPVLLCHGWLDPLATPEQFVEMTNELEAHCSDWHALCFGGTGHAFTNPAQVSDDPGMGYVARSAERAQAAAAAFCAGHLTGKG</sequence>
<reference evidence="3 5" key="1">
    <citation type="submission" date="2016-10" db="EMBL/GenBank/DDBJ databases">
        <authorList>
            <person name="Cai Z."/>
        </authorList>
    </citation>
    <scope>NUCLEOTIDE SEQUENCE [LARGE SCALE GENOMIC DNA]</scope>
    <source>
        <strain evidence="3 5">DSM 25227</strain>
    </source>
</reference>
<dbReference type="Gene3D" id="3.40.50.1820">
    <property type="entry name" value="alpha/beta hydrolase"/>
    <property type="match status" value="1"/>
</dbReference>
<evidence type="ECO:0000313" key="5">
    <source>
        <dbReference type="Proteomes" id="UP000251571"/>
    </source>
</evidence>
<dbReference type="InterPro" id="IPR029058">
    <property type="entry name" value="AB_hydrolase_fold"/>
</dbReference>
<dbReference type="Pfam" id="PF01738">
    <property type="entry name" value="DLH"/>
    <property type="match status" value="1"/>
</dbReference>
<dbReference type="Proteomes" id="UP000251571">
    <property type="component" value="Unassembled WGS sequence"/>
</dbReference>
<dbReference type="EMBL" id="QGDJ01000009">
    <property type="protein sequence ID" value="PWJ16217.1"/>
    <property type="molecule type" value="Genomic_DNA"/>
</dbReference>
<evidence type="ECO:0000313" key="3">
    <source>
        <dbReference type="EMBL" id="SSA49260.1"/>
    </source>
</evidence>
<dbReference type="SUPFAM" id="SSF53474">
    <property type="entry name" value="alpha/beta-Hydrolases"/>
    <property type="match status" value="1"/>
</dbReference>
<evidence type="ECO:0000259" key="1">
    <source>
        <dbReference type="Pfam" id="PF01738"/>
    </source>
</evidence>
<dbReference type="RefSeq" id="WP_109565424.1">
    <property type="nucleotide sequence ID" value="NZ_QGDJ01000009.1"/>
</dbReference>
<accession>A0A2Y9AYB6</accession>
<dbReference type="PANTHER" id="PTHR46623">
    <property type="entry name" value="CARBOXYMETHYLENEBUTENOLIDASE-RELATED"/>
    <property type="match status" value="1"/>
</dbReference>
<gene>
    <name evidence="2" type="ORF">BCF38_109102</name>
    <name evidence="3" type="ORF">SAMN05421539_109102</name>
</gene>
<dbReference type="EMBL" id="UETC01000009">
    <property type="protein sequence ID" value="SSA49260.1"/>
    <property type="molecule type" value="Genomic_DNA"/>
</dbReference>
<dbReference type="InterPro" id="IPR002925">
    <property type="entry name" value="Dienelactn_hydro"/>
</dbReference>
<dbReference type="PANTHER" id="PTHR46623:SF6">
    <property type="entry name" value="ALPHA_BETA-HYDROLASES SUPERFAMILY PROTEIN"/>
    <property type="match status" value="1"/>
</dbReference>
<evidence type="ECO:0000313" key="2">
    <source>
        <dbReference type="EMBL" id="PWJ16217.1"/>
    </source>
</evidence>
<feature type="domain" description="Dienelactone hydrolase" evidence="1">
    <location>
        <begin position="16"/>
        <end position="219"/>
    </location>
</feature>
<dbReference type="InterPro" id="IPR051049">
    <property type="entry name" value="Dienelactone_hydrolase-like"/>
</dbReference>
<proteinExistence type="predicted"/>
<dbReference type="GO" id="GO:0016787">
    <property type="term" value="F:hydrolase activity"/>
    <property type="evidence" value="ECO:0007669"/>
    <property type="project" value="UniProtKB-KW"/>
</dbReference>
<dbReference type="OrthoDB" id="9787933at2"/>
<dbReference type="Proteomes" id="UP000245839">
    <property type="component" value="Unassembled WGS sequence"/>
</dbReference>
<protein>
    <submittedName>
        <fullName evidence="3">Dienelactone hydrolase</fullName>
    </submittedName>
</protein>
<reference evidence="2 4" key="2">
    <citation type="submission" date="2018-03" db="EMBL/GenBank/DDBJ databases">
        <title>Genomic Encyclopedia of Archaeal and Bacterial Type Strains, Phase II (KMG-II): from individual species to whole genera.</title>
        <authorList>
            <person name="Goeker M."/>
        </authorList>
    </citation>
    <scope>NUCLEOTIDE SEQUENCE [LARGE SCALE GENOMIC DNA]</scope>
    <source>
        <strain evidence="2 4">DSM 25227</strain>
    </source>
</reference>
<evidence type="ECO:0000313" key="4">
    <source>
        <dbReference type="Proteomes" id="UP000245839"/>
    </source>
</evidence>
<keyword evidence="4" id="KW-1185">Reference proteome</keyword>
<keyword evidence="3" id="KW-0378">Hydrolase</keyword>
<dbReference type="AlphaFoldDB" id="A0A2Y9AYB6"/>
<name>A0A2Y9AYB6_9RHOB</name>